<evidence type="ECO:0000313" key="1">
    <source>
        <dbReference type="EMBL" id="GAA2404249.1"/>
    </source>
</evidence>
<dbReference type="EMBL" id="BAAARW010000003">
    <property type="protein sequence ID" value="GAA2404249.1"/>
    <property type="molecule type" value="Genomic_DNA"/>
</dbReference>
<dbReference type="Proteomes" id="UP001501231">
    <property type="component" value="Unassembled WGS sequence"/>
</dbReference>
<dbReference type="RefSeq" id="WP_344587249.1">
    <property type="nucleotide sequence ID" value="NZ_BAAARW010000003.1"/>
</dbReference>
<evidence type="ECO:0000313" key="2">
    <source>
        <dbReference type="Proteomes" id="UP001501231"/>
    </source>
</evidence>
<gene>
    <name evidence="1" type="ORF">GCM10010191_09950</name>
</gene>
<proteinExistence type="predicted"/>
<comment type="caution">
    <text evidence="1">The sequence shown here is derived from an EMBL/GenBank/DDBJ whole genome shotgun (WGS) entry which is preliminary data.</text>
</comment>
<reference evidence="1 2" key="1">
    <citation type="journal article" date="2019" name="Int. J. Syst. Evol. Microbiol.">
        <title>The Global Catalogue of Microorganisms (GCM) 10K type strain sequencing project: providing services to taxonomists for standard genome sequencing and annotation.</title>
        <authorList>
            <consortium name="The Broad Institute Genomics Platform"/>
            <consortium name="The Broad Institute Genome Sequencing Center for Infectious Disease"/>
            <person name="Wu L."/>
            <person name="Ma J."/>
        </authorList>
    </citation>
    <scope>NUCLEOTIDE SEQUENCE [LARGE SCALE GENOMIC DNA]</scope>
    <source>
        <strain evidence="1 2">JCM 3325</strain>
    </source>
</reference>
<name>A0ABN3IIF1_9ACTN</name>
<organism evidence="1 2">
    <name type="scientific">Actinomadura vinacea</name>
    <dbReference type="NCBI Taxonomy" id="115336"/>
    <lineage>
        <taxon>Bacteria</taxon>
        <taxon>Bacillati</taxon>
        <taxon>Actinomycetota</taxon>
        <taxon>Actinomycetes</taxon>
        <taxon>Streptosporangiales</taxon>
        <taxon>Thermomonosporaceae</taxon>
        <taxon>Actinomadura</taxon>
    </lineage>
</organism>
<accession>A0ABN3IIF1</accession>
<sequence length="391" mass="42381">MTTTTQVKERVKEEFYIRRAFDDGTPVFVDATRYVRQGTPYPLSAKKALKATCAVWTDNEVVAFSLRHYTAKQAEREVEHVESSIGTSTVNSRNVLRPRMPRKTLHDLNETARTLSAVIGDDVIVEMDGELYVLALTRATGMNELKLVGRLAEGEGEGGYVRSEVGDADGEFELPIQGLRLRVFLRSPVRERVIAYAFGGYLTRKPGETETVTRATALTLHSLLGLATFRMLSGLDGIEVPARSGGTAIRRRKEAGRIAFTVPVLLFTDDGTPAARGHVGGEVDLDQLDPVTGGLRVYLDEGDRLEWNPAVADVVRYSTYERVLTETLAGVIGSSLGADAVRDIAYDIALGDLGQAAVASLRDATANLPGLAATPAEAEVRPLQQAPQPAV</sequence>
<protein>
    <submittedName>
        <fullName evidence="1">Uncharacterized protein</fullName>
    </submittedName>
</protein>
<keyword evidence="2" id="KW-1185">Reference proteome</keyword>